<protein>
    <recommendedName>
        <fullName evidence="3">Zn(2)-C6 fungal-type domain-containing protein</fullName>
    </recommendedName>
</protein>
<evidence type="ECO:0000313" key="4">
    <source>
        <dbReference type="EMBL" id="EOA91348.1"/>
    </source>
</evidence>
<dbReference type="HOGENOM" id="CLU_043191_0_0_1"/>
<dbReference type="OrthoDB" id="5394557at2759"/>
<accession>R0KEQ5</accession>
<dbReference type="AlphaFoldDB" id="R0KEQ5"/>
<keyword evidence="5" id="KW-1185">Reference proteome</keyword>
<name>R0KEQ5_EXST2</name>
<proteinExistence type="predicted"/>
<evidence type="ECO:0000256" key="2">
    <source>
        <dbReference type="SAM" id="MobiDB-lite"/>
    </source>
</evidence>
<reference evidence="4 5" key="2">
    <citation type="journal article" date="2013" name="PLoS Genet.">
        <title>Comparative genome structure, secondary metabolite, and effector coding capacity across Cochliobolus pathogens.</title>
        <authorList>
            <person name="Condon B.J."/>
            <person name="Leng Y."/>
            <person name="Wu D."/>
            <person name="Bushley K.E."/>
            <person name="Ohm R.A."/>
            <person name="Otillar R."/>
            <person name="Martin J."/>
            <person name="Schackwitz W."/>
            <person name="Grimwood J."/>
            <person name="MohdZainudin N."/>
            <person name="Xue C."/>
            <person name="Wang R."/>
            <person name="Manning V.A."/>
            <person name="Dhillon B."/>
            <person name="Tu Z.J."/>
            <person name="Steffenson B.J."/>
            <person name="Salamov A."/>
            <person name="Sun H."/>
            <person name="Lowry S."/>
            <person name="LaButti K."/>
            <person name="Han J."/>
            <person name="Copeland A."/>
            <person name="Lindquist E."/>
            <person name="Barry K."/>
            <person name="Schmutz J."/>
            <person name="Baker S.E."/>
            <person name="Ciuffetti L.M."/>
            <person name="Grigoriev I.V."/>
            <person name="Zhong S."/>
            <person name="Turgeon B.G."/>
        </authorList>
    </citation>
    <scope>NUCLEOTIDE SEQUENCE [LARGE SCALE GENOMIC DNA]</scope>
    <source>
        <strain evidence="5">28A</strain>
    </source>
</reference>
<feature type="region of interest" description="Disordered" evidence="2">
    <location>
        <begin position="353"/>
        <end position="381"/>
    </location>
</feature>
<dbReference type="CDD" id="cd00067">
    <property type="entry name" value="GAL4"/>
    <property type="match status" value="1"/>
</dbReference>
<dbReference type="eggNOG" id="ENOG502S7RA">
    <property type="taxonomic scope" value="Eukaryota"/>
</dbReference>
<dbReference type="GO" id="GO:0000981">
    <property type="term" value="F:DNA-binding transcription factor activity, RNA polymerase II-specific"/>
    <property type="evidence" value="ECO:0007669"/>
    <property type="project" value="InterPro"/>
</dbReference>
<feature type="region of interest" description="Disordered" evidence="2">
    <location>
        <begin position="450"/>
        <end position="477"/>
    </location>
</feature>
<dbReference type="Gene3D" id="4.10.240.10">
    <property type="entry name" value="Zn(2)-C6 fungal-type DNA-binding domain"/>
    <property type="match status" value="1"/>
</dbReference>
<dbReference type="Pfam" id="PF00172">
    <property type="entry name" value="Zn_clus"/>
    <property type="match status" value="1"/>
</dbReference>
<feature type="region of interest" description="Disordered" evidence="2">
    <location>
        <begin position="262"/>
        <end position="297"/>
    </location>
</feature>
<organism evidence="4 5">
    <name type="scientific">Exserohilum turcicum (strain 28A)</name>
    <name type="common">Northern leaf blight fungus</name>
    <name type="synonym">Setosphaeria turcica</name>
    <dbReference type="NCBI Taxonomy" id="671987"/>
    <lineage>
        <taxon>Eukaryota</taxon>
        <taxon>Fungi</taxon>
        <taxon>Dikarya</taxon>
        <taxon>Ascomycota</taxon>
        <taxon>Pezizomycotina</taxon>
        <taxon>Dothideomycetes</taxon>
        <taxon>Pleosporomycetidae</taxon>
        <taxon>Pleosporales</taxon>
        <taxon>Pleosporineae</taxon>
        <taxon>Pleosporaceae</taxon>
        <taxon>Exserohilum</taxon>
    </lineage>
</organism>
<dbReference type="SUPFAM" id="SSF57701">
    <property type="entry name" value="Zn2/Cys6 DNA-binding domain"/>
    <property type="match status" value="1"/>
</dbReference>
<evidence type="ECO:0000313" key="5">
    <source>
        <dbReference type="Proteomes" id="UP000016935"/>
    </source>
</evidence>
<feature type="domain" description="Zn(2)-C6 fungal-type" evidence="3">
    <location>
        <begin position="75"/>
        <end position="111"/>
    </location>
</feature>
<keyword evidence="1" id="KW-0539">Nucleus</keyword>
<evidence type="ECO:0000256" key="1">
    <source>
        <dbReference type="ARBA" id="ARBA00023242"/>
    </source>
</evidence>
<gene>
    <name evidence="4" type="ORF">SETTUDRAFT_87121</name>
</gene>
<reference evidence="4 5" key="1">
    <citation type="journal article" date="2012" name="PLoS Pathog.">
        <title>Diverse lifestyles and strategies of plant pathogenesis encoded in the genomes of eighteen Dothideomycetes fungi.</title>
        <authorList>
            <person name="Ohm R.A."/>
            <person name="Feau N."/>
            <person name="Henrissat B."/>
            <person name="Schoch C.L."/>
            <person name="Horwitz B.A."/>
            <person name="Barry K.W."/>
            <person name="Condon B.J."/>
            <person name="Copeland A.C."/>
            <person name="Dhillon B."/>
            <person name="Glaser F."/>
            <person name="Hesse C.N."/>
            <person name="Kosti I."/>
            <person name="LaButti K."/>
            <person name="Lindquist E.A."/>
            <person name="Lucas S."/>
            <person name="Salamov A.A."/>
            <person name="Bradshaw R.E."/>
            <person name="Ciuffetti L."/>
            <person name="Hamelin R.C."/>
            <person name="Kema G.H.J."/>
            <person name="Lawrence C."/>
            <person name="Scott J.A."/>
            <person name="Spatafora J.W."/>
            <person name="Turgeon B.G."/>
            <person name="de Wit P.J.G.M."/>
            <person name="Zhong S."/>
            <person name="Goodwin S.B."/>
            <person name="Grigoriev I.V."/>
        </authorList>
    </citation>
    <scope>NUCLEOTIDE SEQUENCE [LARGE SCALE GENOMIC DNA]</scope>
    <source>
        <strain evidence="5">28A</strain>
    </source>
</reference>
<dbReference type="GeneID" id="19405627"/>
<dbReference type="GO" id="GO:0008270">
    <property type="term" value="F:zinc ion binding"/>
    <property type="evidence" value="ECO:0007669"/>
    <property type="project" value="InterPro"/>
</dbReference>
<feature type="compositionally biased region" description="Polar residues" evidence="2">
    <location>
        <begin position="353"/>
        <end position="364"/>
    </location>
</feature>
<dbReference type="SMART" id="SM00066">
    <property type="entry name" value="GAL4"/>
    <property type="match status" value="1"/>
</dbReference>
<dbReference type="EMBL" id="KB908481">
    <property type="protein sequence ID" value="EOA91348.1"/>
    <property type="molecule type" value="Genomic_DNA"/>
</dbReference>
<feature type="compositionally biased region" description="Polar residues" evidence="2">
    <location>
        <begin position="288"/>
        <end position="297"/>
    </location>
</feature>
<dbReference type="PROSITE" id="PS50048">
    <property type="entry name" value="ZN2_CY6_FUNGAL_2"/>
    <property type="match status" value="1"/>
</dbReference>
<dbReference type="InterPro" id="IPR036864">
    <property type="entry name" value="Zn2-C6_fun-type_DNA-bd_sf"/>
</dbReference>
<dbReference type="InterPro" id="IPR001138">
    <property type="entry name" value="Zn2Cys6_DnaBD"/>
</dbReference>
<dbReference type="RefSeq" id="XP_008020505.1">
    <property type="nucleotide sequence ID" value="XM_008022314.1"/>
</dbReference>
<feature type="compositionally biased region" description="Low complexity" evidence="2">
    <location>
        <begin position="365"/>
        <end position="381"/>
    </location>
</feature>
<dbReference type="STRING" id="671987.R0KEQ5"/>
<evidence type="ECO:0000259" key="3">
    <source>
        <dbReference type="PROSITE" id="PS50048"/>
    </source>
</evidence>
<dbReference type="Proteomes" id="UP000016935">
    <property type="component" value="Unassembled WGS sequence"/>
</dbReference>
<sequence>MEYENPRTCLSQNIPYPNCGYGERNAPLTLAHNTRENPRSYPVGGPVGGMHNRGMMAREDSVMETGPARRRIAVACARCRKRKIRCSGDPGNGSGCINCRQASVDPMSCQFHRVGSDSYDKVIGNFTMVPSLSSMANAQHMVPLYQTGGSTAVYPRSVSVPSFSQYQQTDNRSVCNPVWAAPYSEDMSPVDTYNFDQPPPYASIYGSQHRGGDLAARPLQYGGTCFDHESLNASHYTTSNGRLNPSDLSPLDTSMASLQLSVSERLQPRQPHPSESSGPRRELPVPQPNLSQSSRNVVDQMQDARLLRYAPPIGSIMDNRVSFSKPLIPWDLDGSKQTNAPVVASVSAHQAQLSDSMESPTSCISTTTSAPNNTATTSTSSQLDLSFSTAGPLDGMSAPTAATPYSCVRASRHMAPADSPTNLYGFGNTRPIKRNASNDDLANECSLVSGHRYSLNPSPPQNSQGSRKTHRDSCKGRNAQLQHAATGNLNACQ</sequence>